<feature type="transmembrane region" description="Helical" evidence="1">
    <location>
        <begin position="12"/>
        <end position="29"/>
    </location>
</feature>
<sequence>MAVNVPCVLFGKLWFVFVIILGAFVLAQIHPTETRVIYYNGSLPLDTTTDVAPTIQHAVFETPFFPCGPNQMRDDKGRCRNISFF</sequence>
<name>A0A7G3AKL7_LUTLO</name>
<evidence type="ECO:0000313" key="2">
    <source>
        <dbReference type="EMBL" id="MBC1173100.1"/>
    </source>
</evidence>
<organism evidence="2">
    <name type="scientific">Lutzomyia longipalpis</name>
    <name type="common">Sand fly</name>
    <dbReference type="NCBI Taxonomy" id="7200"/>
    <lineage>
        <taxon>Eukaryota</taxon>
        <taxon>Metazoa</taxon>
        <taxon>Ecdysozoa</taxon>
        <taxon>Arthropoda</taxon>
        <taxon>Hexapoda</taxon>
        <taxon>Insecta</taxon>
        <taxon>Pterygota</taxon>
        <taxon>Neoptera</taxon>
        <taxon>Endopterygota</taxon>
        <taxon>Diptera</taxon>
        <taxon>Nematocera</taxon>
        <taxon>Psychodoidea</taxon>
        <taxon>Psychodidae</taxon>
        <taxon>Lutzomyia</taxon>
        <taxon>Lutzomyia</taxon>
    </lineage>
</organism>
<evidence type="ECO:0000256" key="1">
    <source>
        <dbReference type="SAM" id="Phobius"/>
    </source>
</evidence>
<dbReference type="EMBL" id="GITU01004397">
    <property type="protein sequence ID" value="MBC1173100.1"/>
    <property type="molecule type" value="Transcribed_RNA"/>
</dbReference>
<keyword evidence="1" id="KW-0812">Transmembrane</keyword>
<protein>
    <submittedName>
        <fullName evidence="2">Putative secreted protein</fullName>
    </submittedName>
</protein>
<accession>A0A7G3AKL7</accession>
<reference evidence="2" key="1">
    <citation type="journal article" date="2020" name="BMC">
        <title>Leishmania infection induces a limited differential gene expression in the sand fly midgut.</title>
        <authorList>
            <person name="Coutinho-Abreu I.V."/>
            <person name="Serafim T.D."/>
            <person name="Meneses C."/>
            <person name="Kamhawi S."/>
            <person name="Oliveira F."/>
            <person name="Valenzuela J.G."/>
        </authorList>
    </citation>
    <scope>NUCLEOTIDE SEQUENCE</scope>
    <source>
        <strain evidence="2">Jacobina</strain>
        <tissue evidence="2">Midgut</tissue>
    </source>
</reference>
<proteinExistence type="predicted"/>
<keyword evidence="1" id="KW-0472">Membrane</keyword>
<keyword evidence="1" id="KW-1133">Transmembrane helix</keyword>
<dbReference type="AlphaFoldDB" id="A0A7G3AKL7"/>